<dbReference type="Gene3D" id="3.30.160.60">
    <property type="entry name" value="Classic Zinc Finger"/>
    <property type="match status" value="1"/>
</dbReference>
<dbReference type="InterPro" id="IPR013087">
    <property type="entry name" value="Znf_C2H2_type"/>
</dbReference>
<gene>
    <name evidence="2" type="ORF">DM868_00970</name>
</gene>
<comment type="caution">
    <text evidence="2">The sequence shown here is derived from an EMBL/GenBank/DDBJ whole genome shotgun (WGS) entry which is preliminary data.</text>
</comment>
<dbReference type="OrthoDB" id="331156at2157"/>
<evidence type="ECO:0000313" key="2">
    <source>
        <dbReference type="EMBL" id="TKR27693.1"/>
    </source>
</evidence>
<dbReference type="SUPFAM" id="SSF57667">
    <property type="entry name" value="beta-beta-alpha zinc fingers"/>
    <property type="match status" value="1"/>
</dbReference>
<dbReference type="RefSeq" id="WP_137274994.1">
    <property type="nucleotide sequence ID" value="NZ_QKNX01000001.1"/>
</dbReference>
<dbReference type="AlphaFoldDB" id="A0A4V5ZP53"/>
<dbReference type="InterPro" id="IPR036236">
    <property type="entry name" value="Znf_C2H2_sf"/>
</dbReference>
<sequence>MNCPRCESELDRYTLGGREAVGCGSCGYVGVPVEHRGERRSLESWDEAIDRYADAAASGSVTIETIGGEPALELILDDEPGAGASPEPTVVRVARPDPALAAAFEAADGSDERFVCDICDAEFDTQRGLYGHLAIHSGEKDGDS</sequence>
<dbReference type="EMBL" id="QKNX01000001">
    <property type="protein sequence ID" value="TKR27693.1"/>
    <property type="molecule type" value="Genomic_DNA"/>
</dbReference>
<accession>A0A4V5ZP53</accession>
<feature type="domain" description="C2H2-type" evidence="1">
    <location>
        <begin position="114"/>
        <end position="141"/>
    </location>
</feature>
<protein>
    <submittedName>
        <fullName evidence="2">C2H2-type zinc finger protein</fullName>
    </submittedName>
</protein>
<dbReference type="PROSITE" id="PS00028">
    <property type="entry name" value="ZINC_FINGER_C2H2_1"/>
    <property type="match status" value="1"/>
</dbReference>
<reference evidence="2 3" key="1">
    <citation type="submission" date="2019-04" db="EMBL/GenBank/DDBJ databases">
        <title>Natronomonas sp. F20-122 a newhaloarchaeon isolated from a saline saltern of Isla Bacuta, Huelva, Spain.</title>
        <authorList>
            <person name="Duran-Viseras A."/>
            <person name="Sanchez-Porro C."/>
            <person name="Ventosa A."/>
        </authorList>
    </citation>
    <scope>NUCLEOTIDE SEQUENCE [LARGE SCALE GENOMIC DNA]</scope>
    <source>
        <strain evidence="2 3">F20-122</strain>
    </source>
</reference>
<keyword evidence="3" id="KW-1185">Reference proteome</keyword>
<name>A0A4V5ZP53_9EURY</name>
<proteinExistence type="predicted"/>
<dbReference type="PROSITE" id="PS50157">
    <property type="entry name" value="ZINC_FINGER_C2H2_2"/>
    <property type="match status" value="1"/>
</dbReference>
<organism evidence="2 3">
    <name type="scientific">Natronomonas salsuginis</name>
    <dbReference type="NCBI Taxonomy" id="2217661"/>
    <lineage>
        <taxon>Archaea</taxon>
        <taxon>Methanobacteriati</taxon>
        <taxon>Methanobacteriota</taxon>
        <taxon>Stenosarchaea group</taxon>
        <taxon>Halobacteria</taxon>
        <taxon>Halobacteriales</taxon>
        <taxon>Natronomonadaceae</taxon>
        <taxon>Natronomonas</taxon>
    </lineage>
</organism>
<dbReference type="Proteomes" id="UP000308037">
    <property type="component" value="Unassembled WGS sequence"/>
</dbReference>
<evidence type="ECO:0000259" key="1">
    <source>
        <dbReference type="PROSITE" id="PS50157"/>
    </source>
</evidence>
<evidence type="ECO:0000313" key="3">
    <source>
        <dbReference type="Proteomes" id="UP000308037"/>
    </source>
</evidence>